<dbReference type="Gene3D" id="2.60.40.10">
    <property type="entry name" value="Immunoglobulins"/>
    <property type="match status" value="1"/>
</dbReference>
<accession>A0A2T5MK53</accession>
<dbReference type="Gene3D" id="3.20.20.300">
    <property type="entry name" value="Glycoside hydrolase, family 3, N-terminal domain"/>
    <property type="match status" value="1"/>
</dbReference>
<keyword evidence="5" id="KW-1185">Reference proteome</keyword>
<organism evidence="4 5">
    <name type="scientific">Stenotrophobium rhamnosiphilum</name>
    <dbReference type="NCBI Taxonomy" id="2029166"/>
    <lineage>
        <taxon>Bacteria</taxon>
        <taxon>Pseudomonadati</taxon>
        <taxon>Pseudomonadota</taxon>
        <taxon>Gammaproteobacteria</taxon>
        <taxon>Nevskiales</taxon>
        <taxon>Nevskiaceae</taxon>
        <taxon>Stenotrophobium</taxon>
    </lineage>
</organism>
<dbReference type="InterPro" id="IPR026891">
    <property type="entry name" value="Fn3-like"/>
</dbReference>
<dbReference type="Proteomes" id="UP000244248">
    <property type="component" value="Unassembled WGS sequence"/>
</dbReference>
<dbReference type="InterPro" id="IPR036962">
    <property type="entry name" value="Glyco_hydro_3_N_sf"/>
</dbReference>
<dbReference type="AlphaFoldDB" id="A0A2T5MK53"/>
<dbReference type="InterPro" id="IPR050288">
    <property type="entry name" value="Cellulose_deg_GH3"/>
</dbReference>
<dbReference type="EMBL" id="QANS01000001">
    <property type="protein sequence ID" value="PTU32961.1"/>
    <property type="molecule type" value="Genomic_DNA"/>
</dbReference>
<dbReference type="RefSeq" id="WP_107938669.1">
    <property type="nucleotide sequence ID" value="NZ_QANS01000001.1"/>
</dbReference>
<dbReference type="SUPFAM" id="SSF51445">
    <property type="entry name" value="(Trans)glycosidases"/>
    <property type="match status" value="1"/>
</dbReference>
<dbReference type="GO" id="GO:0005975">
    <property type="term" value="P:carbohydrate metabolic process"/>
    <property type="evidence" value="ECO:0007669"/>
    <property type="project" value="InterPro"/>
</dbReference>
<keyword evidence="2 4" id="KW-0378">Hydrolase</keyword>
<feature type="domain" description="Fibronectin type III-like" evidence="3">
    <location>
        <begin position="663"/>
        <end position="735"/>
    </location>
</feature>
<dbReference type="InterPro" id="IPR013783">
    <property type="entry name" value="Ig-like_fold"/>
</dbReference>
<gene>
    <name evidence="4" type="ORF">CJD38_02280</name>
</gene>
<dbReference type="SMART" id="SM01217">
    <property type="entry name" value="Fn3_like"/>
    <property type="match status" value="1"/>
</dbReference>
<dbReference type="Pfam" id="PF00933">
    <property type="entry name" value="Glyco_hydro_3"/>
    <property type="match status" value="1"/>
</dbReference>
<name>A0A2T5MK53_9GAMM</name>
<dbReference type="SUPFAM" id="SSF52279">
    <property type="entry name" value="Beta-D-glucan exohydrolase, C-terminal domain"/>
    <property type="match status" value="1"/>
</dbReference>
<dbReference type="Gene3D" id="3.40.50.1700">
    <property type="entry name" value="Glycoside hydrolase family 3 C-terminal domain"/>
    <property type="match status" value="1"/>
</dbReference>
<evidence type="ECO:0000256" key="1">
    <source>
        <dbReference type="ARBA" id="ARBA00005336"/>
    </source>
</evidence>
<dbReference type="GO" id="GO:0004553">
    <property type="term" value="F:hydrolase activity, hydrolyzing O-glycosyl compounds"/>
    <property type="evidence" value="ECO:0007669"/>
    <property type="project" value="InterPro"/>
</dbReference>
<dbReference type="Pfam" id="PF01915">
    <property type="entry name" value="Glyco_hydro_3_C"/>
    <property type="match status" value="1"/>
</dbReference>
<dbReference type="InterPro" id="IPR001764">
    <property type="entry name" value="Glyco_hydro_3_N"/>
</dbReference>
<comment type="caution">
    <text evidence="4">The sequence shown here is derived from an EMBL/GenBank/DDBJ whole genome shotgun (WGS) entry which is preliminary data.</text>
</comment>
<reference evidence="4 5" key="1">
    <citation type="submission" date="2018-04" db="EMBL/GenBank/DDBJ databases">
        <title>Novel species isolated from glacier.</title>
        <authorList>
            <person name="Liu Q."/>
            <person name="Xin Y.-H."/>
        </authorList>
    </citation>
    <scope>NUCLEOTIDE SEQUENCE [LARGE SCALE GENOMIC DNA]</scope>
    <source>
        <strain evidence="4 5">GT1R17</strain>
    </source>
</reference>
<evidence type="ECO:0000313" key="5">
    <source>
        <dbReference type="Proteomes" id="UP000244248"/>
    </source>
</evidence>
<evidence type="ECO:0000313" key="4">
    <source>
        <dbReference type="EMBL" id="PTU32961.1"/>
    </source>
</evidence>
<evidence type="ECO:0000256" key="2">
    <source>
        <dbReference type="ARBA" id="ARBA00022801"/>
    </source>
</evidence>
<evidence type="ECO:0000259" key="3">
    <source>
        <dbReference type="SMART" id="SM01217"/>
    </source>
</evidence>
<dbReference type="InterPro" id="IPR002772">
    <property type="entry name" value="Glyco_hydro_3_C"/>
</dbReference>
<dbReference type="PANTHER" id="PTHR42715:SF10">
    <property type="entry name" value="BETA-GLUCOSIDASE"/>
    <property type="match status" value="1"/>
</dbReference>
<dbReference type="InterPro" id="IPR036881">
    <property type="entry name" value="Glyco_hydro_3_C_sf"/>
</dbReference>
<dbReference type="OrthoDB" id="9781691at2"/>
<dbReference type="Pfam" id="PF14310">
    <property type="entry name" value="Fn3-like"/>
    <property type="match status" value="1"/>
</dbReference>
<proteinExistence type="inferred from homology"/>
<dbReference type="PROSITE" id="PS51257">
    <property type="entry name" value="PROKAR_LIPOPROTEIN"/>
    <property type="match status" value="1"/>
</dbReference>
<dbReference type="InterPro" id="IPR017853">
    <property type="entry name" value="GH"/>
</dbReference>
<comment type="similarity">
    <text evidence="1">Belongs to the glycosyl hydrolase 3 family.</text>
</comment>
<protein>
    <submittedName>
        <fullName evidence="4">Glycosyl hydrolase</fullName>
    </submittedName>
</protein>
<dbReference type="PRINTS" id="PR00133">
    <property type="entry name" value="GLHYDRLASE3"/>
</dbReference>
<sequence>MLTRIYRAAGVPAALCAVVAVLISGCGSSEPVSSSSAGQGPSRCGDVTTRPWCNPKLSPAARSDLLLGEMTLMQKLSLLAGDDIISAASGDPYAGISNGIPELGIPDLRMSDGPVGVRGSEATAFPTPLSLASSFDPRLAQRTGKAVANEVRHKGNDLLHAPVLDIMRNPLAGRTFETYGEDPYLAERLGVEWIRGAQTEGVMANVKHYVMNTQEGQIGLPPITSLVGGRQLINHIVDERTLREMHLFPFEAAVREADVATVMCAYGFVNGSAACGSEFLLQQVLRDEWGFDGFVVSDYVLAVKDTVLSINNGTEIEMPLGMFYTPALLQVAVIAGLVTEETVDLRVGNILRTLFRFGFFDRANYVRDDAAIDADAHQTVARESAEQGAVLLRNDGTLPLSASSLNRIAVFGASATVRPSGGGSSAVIPRRFISPLDGLTARLPNAEIVHNAGTDAAAAATLAATADVAIIFVADKASEGVDKTCLSLDCPDLPLSVLVPGLPEIGEKPQDELIAAVAAANPKTVVVLQTAGPVLTPWRDQVAALMEVWYPGQEGGDAIARLLLGDTDPGGRLPVTFPKAEGDTPTAGNPLQYPSVANQILYTEGVFTGYRWYDKQSVEPAFPFGYGLSYTQFEYSDLKVKAGAGKLTVSLNVRNTGSRAGWATPQLYLGLPAPSAAVPQPPRVLKGFSKQWLKAGASVRTTFTLNDRALSYWDVDSSAWKVADGCYSVEAGAHSRDLPLKLTFSRANTSMTVGSCS</sequence>
<dbReference type="PANTHER" id="PTHR42715">
    <property type="entry name" value="BETA-GLUCOSIDASE"/>
    <property type="match status" value="1"/>
</dbReference>